<protein>
    <submittedName>
        <fullName evidence="3">MPSF protein</fullName>
    </submittedName>
</protein>
<evidence type="ECO:0000256" key="2">
    <source>
        <dbReference type="SAM" id="MobiDB-lite"/>
    </source>
</evidence>
<evidence type="ECO:0000313" key="4">
    <source>
        <dbReference type="Proteomes" id="UP000886611"/>
    </source>
</evidence>
<keyword evidence="4" id="KW-1185">Reference proteome</keyword>
<dbReference type="Proteomes" id="UP000886611">
    <property type="component" value="Unassembled WGS sequence"/>
</dbReference>
<comment type="caution">
    <text evidence="3">The sequence shown here is derived from an EMBL/GenBank/DDBJ whole genome shotgun (WGS) entry which is preliminary data.</text>
</comment>
<organism evidence="3 4">
    <name type="scientific">Polypterus senegalus</name>
    <name type="common">Senegal bichir</name>
    <dbReference type="NCBI Taxonomy" id="55291"/>
    <lineage>
        <taxon>Eukaryota</taxon>
        <taxon>Metazoa</taxon>
        <taxon>Chordata</taxon>
        <taxon>Craniata</taxon>
        <taxon>Vertebrata</taxon>
        <taxon>Euteleostomi</taxon>
        <taxon>Actinopterygii</taxon>
        <taxon>Polypteriformes</taxon>
        <taxon>Polypteridae</taxon>
        <taxon>Polypterus</taxon>
    </lineage>
</organism>
<feature type="non-terminal residue" evidence="3">
    <location>
        <position position="180"/>
    </location>
</feature>
<feature type="coiled-coil region" evidence="1">
    <location>
        <begin position="89"/>
        <end position="123"/>
    </location>
</feature>
<sequence length="180" mass="20341">MAAKVLPFYQRKLKHYDQGYRSTQTRYVVQEYSASSSRTASSRSSASRVASTSQASRAQVGTKRHRTSVEDEQLEYTVPPFRTRSAAEQEEYQRRVVHFGNELASLEAEVHEAREATRQQVDKLAVQRMVSRIQLMGKGGALCQGGDAAPQSHKIANGTSYNMLCVELRWSVTEIRVRQK</sequence>
<feature type="compositionally biased region" description="Low complexity" evidence="2">
    <location>
        <begin position="33"/>
        <end position="60"/>
    </location>
</feature>
<evidence type="ECO:0000256" key="1">
    <source>
        <dbReference type="SAM" id="Coils"/>
    </source>
</evidence>
<gene>
    <name evidence="3" type="primary">Mpsf_1</name>
    <name evidence="3" type="ORF">GTO96_0010000</name>
</gene>
<accession>A0A8X7XFG0</accession>
<dbReference type="AlphaFoldDB" id="A0A8X7XFG0"/>
<keyword evidence="1" id="KW-0175">Coiled coil</keyword>
<proteinExistence type="predicted"/>
<feature type="non-terminal residue" evidence="3">
    <location>
        <position position="1"/>
    </location>
</feature>
<feature type="region of interest" description="Disordered" evidence="2">
    <location>
        <begin position="32"/>
        <end position="72"/>
    </location>
</feature>
<evidence type="ECO:0000313" key="3">
    <source>
        <dbReference type="EMBL" id="KAG2467198.1"/>
    </source>
</evidence>
<name>A0A8X7XFG0_POLSE</name>
<dbReference type="EMBL" id="JAATIS010000859">
    <property type="protein sequence ID" value="KAG2467198.1"/>
    <property type="molecule type" value="Genomic_DNA"/>
</dbReference>
<reference evidence="3 4" key="1">
    <citation type="journal article" date="2021" name="Cell">
        <title>Tracing the genetic footprints of vertebrate landing in non-teleost ray-finned fishes.</title>
        <authorList>
            <person name="Bi X."/>
            <person name="Wang K."/>
            <person name="Yang L."/>
            <person name="Pan H."/>
            <person name="Jiang H."/>
            <person name="Wei Q."/>
            <person name="Fang M."/>
            <person name="Yu H."/>
            <person name="Zhu C."/>
            <person name="Cai Y."/>
            <person name="He Y."/>
            <person name="Gan X."/>
            <person name="Zeng H."/>
            <person name="Yu D."/>
            <person name="Zhu Y."/>
            <person name="Jiang H."/>
            <person name="Qiu Q."/>
            <person name="Yang H."/>
            <person name="Zhang Y.E."/>
            <person name="Wang W."/>
            <person name="Zhu M."/>
            <person name="He S."/>
            <person name="Zhang G."/>
        </authorList>
    </citation>
    <scope>NUCLEOTIDE SEQUENCE [LARGE SCALE GENOMIC DNA]</scope>
    <source>
        <strain evidence="3">Bchr_013</strain>
    </source>
</reference>